<comment type="subunit">
    <text evidence="3">Homotrimer.</text>
</comment>
<proteinExistence type="inferred from homology"/>
<comment type="similarity">
    <text evidence="2">Belongs to the KHG/KDPG aldolase family.</text>
</comment>
<dbReference type="RefSeq" id="WP_386054724.1">
    <property type="nucleotide sequence ID" value="NZ_JBHTKH010000022.1"/>
</dbReference>
<dbReference type="PANTHER" id="PTHR30246">
    <property type="entry name" value="2-KETO-3-DEOXY-6-PHOSPHOGLUCONATE ALDOLASE"/>
    <property type="match status" value="1"/>
</dbReference>
<reference evidence="7" key="1">
    <citation type="journal article" date="2019" name="Int. J. Syst. Evol. Microbiol.">
        <title>The Global Catalogue of Microorganisms (GCM) 10K type strain sequencing project: providing services to taxonomists for standard genome sequencing and annotation.</title>
        <authorList>
            <consortium name="The Broad Institute Genomics Platform"/>
            <consortium name="The Broad Institute Genome Sequencing Center for Infectious Disease"/>
            <person name="Wu L."/>
            <person name="Ma J."/>
        </authorList>
    </citation>
    <scope>NUCLEOTIDE SEQUENCE [LARGE SCALE GENOMIC DNA]</scope>
    <source>
        <strain evidence="7">CCUG 57508</strain>
    </source>
</reference>
<dbReference type="Gene3D" id="3.20.20.70">
    <property type="entry name" value="Aldolase class I"/>
    <property type="match status" value="1"/>
</dbReference>
<organism evidence="6 7">
    <name type="scientific">Terrabacter terrigena</name>
    <dbReference type="NCBI Taxonomy" id="574718"/>
    <lineage>
        <taxon>Bacteria</taxon>
        <taxon>Bacillati</taxon>
        <taxon>Actinomycetota</taxon>
        <taxon>Actinomycetes</taxon>
        <taxon>Micrococcales</taxon>
        <taxon>Intrasporangiaceae</taxon>
        <taxon>Terrabacter</taxon>
    </lineage>
</organism>
<dbReference type="CDD" id="cd00452">
    <property type="entry name" value="KDPG_aldolase"/>
    <property type="match status" value="1"/>
</dbReference>
<dbReference type="SUPFAM" id="SSF51569">
    <property type="entry name" value="Aldolase"/>
    <property type="match status" value="1"/>
</dbReference>
<dbReference type="InterPro" id="IPR013785">
    <property type="entry name" value="Aldolase_TIM"/>
</dbReference>
<evidence type="ECO:0000256" key="3">
    <source>
        <dbReference type="ARBA" id="ARBA00011233"/>
    </source>
</evidence>
<accession>A0ABW3N1B2</accession>
<dbReference type="NCBIfam" id="TIGR01182">
    <property type="entry name" value="eda"/>
    <property type="match status" value="1"/>
</dbReference>
<gene>
    <name evidence="6" type="ORF">ACFQ2V_20110</name>
</gene>
<keyword evidence="5" id="KW-0119">Carbohydrate metabolism</keyword>
<evidence type="ECO:0000256" key="1">
    <source>
        <dbReference type="ARBA" id="ARBA00004761"/>
    </source>
</evidence>
<protein>
    <submittedName>
        <fullName evidence="6">Bifunctional 4-hydroxy-2-oxoglutarate aldolase/2-dehydro-3-deoxy-phosphogluconate aldolase</fullName>
    </submittedName>
</protein>
<keyword evidence="4" id="KW-0456">Lyase</keyword>
<keyword evidence="7" id="KW-1185">Reference proteome</keyword>
<dbReference type="InterPro" id="IPR000887">
    <property type="entry name" value="Aldlse_KDPG_KHG"/>
</dbReference>
<comment type="caution">
    <text evidence="6">The sequence shown here is derived from an EMBL/GenBank/DDBJ whole genome shotgun (WGS) entry which is preliminary data.</text>
</comment>
<evidence type="ECO:0000313" key="7">
    <source>
        <dbReference type="Proteomes" id="UP001597046"/>
    </source>
</evidence>
<sequence>MTARRTIGAGLLTSRIVAVVRGGNGRHVQAACETLIEAGISCIEVTTNTPGGADALKRLRNTYGDEIELGLGTVRNTAHVAMASELGANFVVAPNTVVEVGQAAMNAGLAWYPGALTPTEISLAWNRGATAVKVFPAGPVGGPDYLNSIRAPLDDIPLIPTGGVLIDSICDYLQAGAVAVGLGGPLIGRTLHDGAVEDLARRAKQAVDAVCRARAPV</sequence>
<evidence type="ECO:0000256" key="4">
    <source>
        <dbReference type="ARBA" id="ARBA00023239"/>
    </source>
</evidence>
<evidence type="ECO:0000256" key="5">
    <source>
        <dbReference type="ARBA" id="ARBA00023277"/>
    </source>
</evidence>
<name>A0ABW3N1B2_9MICO</name>
<dbReference type="EMBL" id="JBHTKH010000022">
    <property type="protein sequence ID" value="MFD1056616.1"/>
    <property type="molecule type" value="Genomic_DNA"/>
</dbReference>
<evidence type="ECO:0000313" key="6">
    <source>
        <dbReference type="EMBL" id="MFD1056616.1"/>
    </source>
</evidence>
<dbReference type="Proteomes" id="UP001597046">
    <property type="component" value="Unassembled WGS sequence"/>
</dbReference>
<comment type="pathway">
    <text evidence="1">Carbohydrate acid metabolism.</text>
</comment>
<evidence type="ECO:0000256" key="2">
    <source>
        <dbReference type="ARBA" id="ARBA00006906"/>
    </source>
</evidence>
<dbReference type="PANTHER" id="PTHR30246:SF1">
    <property type="entry name" value="2-DEHYDRO-3-DEOXY-6-PHOSPHOGALACTONATE ALDOLASE-RELATED"/>
    <property type="match status" value="1"/>
</dbReference>
<dbReference type="Pfam" id="PF01081">
    <property type="entry name" value="Aldolase"/>
    <property type="match status" value="1"/>
</dbReference>